<dbReference type="AlphaFoldDB" id="A0A7S3LFJ3"/>
<evidence type="ECO:0000256" key="1">
    <source>
        <dbReference type="SAM" id="MobiDB-lite"/>
    </source>
</evidence>
<keyword evidence="2" id="KW-1133">Transmembrane helix</keyword>
<accession>A0A7S3LFJ3</accession>
<feature type="transmembrane region" description="Helical" evidence="2">
    <location>
        <begin position="132"/>
        <end position="152"/>
    </location>
</feature>
<organism evidence="4">
    <name type="scientific">Amphora coffeiformis</name>
    <dbReference type="NCBI Taxonomy" id="265554"/>
    <lineage>
        <taxon>Eukaryota</taxon>
        <taxon>Sar</taxon>
        <taxon>Stramenopiles</taxon>
        <taxon>Ochrophyta</taxon>
        <taxon>Bacillariophyta</taxon>
        <taxon>Bacillariophyceae</taxon>
        <taxon>Bacillariophycidae</taxon>
        <taxon>Thalassiophysales</taxon>
        <taxon>Catenulaceae</taxon>
        <taxon>Amphora</taxon>
    </lineage>
</organism>
<feature type="region of interest" description="Disordered" evidence="1">
    <location>
        <begin position="239"/>
        <end position="258"/>
    </location>
</feature>
<evidence type="ECO:0000256" key="2">
    <source>
        <dbReference type="SAM" id="Phobius"/>
    </source>
</evidence>
<keyword evidence="3" id="KW-0732">Signal</keyword>
<proteinExistence type="predicted"/>
<keyword evidence="2" id="KW-0812">Transmembrane</keyword>
<feature type="signal peptide" evidence="3">
    <location>
        <begin position="1"/>
        <end position="24"/>
    </location>
</feature>
<name>A0A7S3LFJ3_9STRA</name>
<sequence length="258" mass="29857">MKITRTRVFLFVFVVLTLILETRADRSYRLSEEWLPRAGEHARRSALSPRTTKFALPFTEPEQLSTATPATAKSTVPTFRGASWIALANVLLFAVRPDPDVNWPARVPRVLWEIILWINLRRGNAEHLPTTYYAWLTFLTASTGLVDLFVWAPLYGAFVQFQTCEGGWLEPKRCRMDPIKGYSRLMVVVQCVLGGMVYLNTAIQALHAIQVRRTEYREKQEALLVQRRQEQLLQQLPSPSRQLPYESQFPRSSPYYRR</sequence>
<keyword evidence="2" id="KW-0472">Membrane</keyword>
<protein>
    <submittedName>
        <fullName evidence="4">Uncharacterized protein</fullName>
    </submittedName>
</protein>
<feature type="transmembrane region" description="Helical" evidence="2">
    <location>
        <begin position="185"/>
        <end position="209"/>
    </location>
</feature>
<evidence type="ECO:0000256" key="3">
    <source>
        <dbReference type="SAM" id="SignalP"/>
    </source>
</evidence>
<gene>
    <name evidence="4" type="ORF">ACOF00016_LOCUS16550</name>
</gene>
<feature type="chain" id="PRO_5031359699" evidence="3">
    <location>
        <begin position="25"/>
        <end position="258"/>
    </location>
</feature>
<evidence type="ECO:0000313" key="4">
    <source>
        <dbReference type="EMBL" id="CAE0419739.1"/>
    </source>
</evidence>
<dbReference type="EMBL" id="HBIM01022265">
    <property type="protein sequence ID" value="CAE0419739.1"/>
    <property type="molecule type" value="Transcribed_RNA"/>
</dbReference>
<reference evidence="4" key="1">
    <citation type="submission" date="2021-01" db="EMBL/GenBank/DDBJ databases">
        <authorList>
            <person name="Corre E."/>
            <person name="Pelletier E."/>
            <person name="Niang G."/>
            <person name="Scheremetjew M."/>
            <person name="Finn R."/>
            <person name="Kale V."/>
            <person name="Holt S."/>
            <person name="Cochrane G."/>
            <person name="Meng A."/>
            <person name="Brown T."/>
            <person name="Cohen L."/>
        </authorList>
    </citation>
    <scope>NUCLEOTIDE SEQUENCE</scope>
    <source>
        <strain evidence="4">CCMP127</strain>
    </source>
</reference>